<comment type="caution">
    <text evidence="3">The sequence shown here is derived from an EMBL/GenBank/DDBJ whole genome shotgun (WGS) entry which is preliminary data.</text>
</comment>
<feature type="region of interest" description="Disordered" evidence="1">
    <location>
        <begin position="508"/>
        <end position="528"/>
    </location>
</feature>
<feature type="compositionally biased region" description="Basic and acidic residues" evidence="1">
    <location>
        <begin position="584"/>
        <end position="598"/>
    </location>
</feature>
<keyword evidence="2" id="KW-0812">Transmembrane</keyword>
<keyword evidence="2" id="KW-1133">Transmembrane helix</keyword>
<evidence type="ECO:0000256" key="1">
    <source>
        <dbReference type="SAM" id="MobiDB-lite"/>
    </source>
</evidence>
<organism evidence="3 4">
    <name type="scientific">Araneus ventricosus</name>
    <name type="common">Orbweaver spider</name>
    <name type="synonym">Epeira ventricosa</name>
    <dbReference type="NCBI Taxonomy" id="182803"/>
    <lineage>
        <taxon>Eukaryota</taxon>
        <taxon>Metazoa</taxon>
        <taxon>Ecdysozoa</taxon>
        <taxon>Arthropoda</taxon>
        <taxon>Chelicerata</taxon>
        <taxon>Arachnida</taxon>
        <taxon>Araneae</taxon>
        <taxon>Araneomorphae</taxon>
        <taxon>Entelegynae</taxon>
        <taxon>Araneoidea</taxon>
        <taxon>Araneidae</taxon>
        <taxon>Araneus</taxon>
    </lineage>
</organism>
<name>A0A4Y2NWE2_ARAVE</name>
<feature type="region of interest" description="Disordered" evidence="1">
    <location>
        <begin position="547"/>
        <end position="669"/>
    </location>
</feature>
<accession>A0A4Y2NWE2</accession>
<sequence>MASYFWKRSDLKSVPTEFLGPENEGGTMEEVIASLFIGGILSLIFILLFIALVRYVRKKPQNEKRSHRNYKKNSYVKANGSKKFHIVQEEGVENLFIDSNPDPGNRRAQLLKSRSKLRGGFKFYYFHFKPLSTIEELPEPESSSVVAVRTNQYESNDDKRLSPDTVRTTEKHAFKSPAKANERDAPTVHSSSHIYARSNPDMTNMADNVTVQVSTSEVDASKSRNGLKEMKENILATKAPISSRIPSRSGERKCKIDCKLMANAPPCSNSTRMKSHTNVEDNAKSVRGAFPVPRSFSGRKNNADMRRKLLMNSADCSYEIMDKKTKRVPENILEKTISETKNKKDGEMVETSEKIVSLVSYKAWRKKKTAEMNERSEENSFQFSDKLSPTSETGKAKKLVKEYNDLSKNRSAMNVKKPRVEDVRGINKKADRKKVPSPISIKTTNISAERPSEICDMVRPLTNQEQNLVSRISTMHLKQGAEVIKKRHFVDLSDKDLIASKIKGCLHSKQADKPPETPLKNKFLPKPSETLPKSKIPVRYYETSPKVKSFRKNPETIPKGKLSEKHSEMHSETKSSSKSSAMTTERKLIPMKYEDSSKVKSLIKPPKIMSSGDTRGIRNEADFENNPSMNVHSSSSINKTKISASEANEVNEIVRSPSITKSNSSTTNS</sequence>
<keyword evidence="2" id="KW-0472">Membrane</keyword>
<feature type="compositionally biased region" description="Basic and acidic residues" evidence="1">
    <location>
        <begin position="156"/>
        <end position="173"/>
    </location>
</feature>
<feature type="transmembrane region" description="Helical" evidence="2">
    <location>
        <begin position="31"/>
        <end position="56"/>
    </location>
</feature>
<feature type="compositionally biased region" description="Low complexity" evidence="1">
    <location>
        <begin position="656"/>
        <end position="669"/>
    </location>
</feature>
<gene>
    <name evidence="3" type="ORF">AVEN_199442_1</name>
</gene>
<dbReference type="Proteomes" id="UP000499080">
    <property type="component" value="Unassembled WGS sequence"/>
</dbReference>
<feature type="compositionally biased region" description="Polar residues" evidence="1">
    <location>
        <begin position="625"/>
        <end position="648"/>
    </location>
</feature>
<protein>
    <submittedName>
        <fullName evidence="3">Uncharacterized protein</fullName>
    </submittedName>
</protein>
<evidence type="ECO:0000313" key="3">
    <source>
        <dbReference type="EMBL" id="GBN42066.1"/>
    </source>
</evidence>
<feature type="compositionally biased region" description="Basic and acidic residues" evidence="1">
    <location>
        <begin position="561"/>
        <end position="575"/>
    </location>
</feature>
<dbReference type="EMBL" id="BGPR01009755">
    <property type="protein sequence ID" value="GBN42066.1"/>
    <property type="molecule type" value="Genomic_DNA"/>
</dbReference>
<proteinExistence type="predicted"/>
<feature type="region of interest" description="Disordered" evidence="1">
    <location>
        <begin position="154"/>
        <end position="189"/>
    </location>
</feature>
<evidence type="ECO:0000256" key="2">
    <source>
        <dbReference type="SAM" id="Phobius"/>
    </source>
</evidence>
<dbReference type="AlphaFoldDB" id="A0A4Y2NWE2"/>
<evidence type="ECO:0000313" key="4">
    <source>
        <dbReference type="Proteomes" id="UP000499080"/>
    </source>
</evidence>
<reference evidence="3 4" key="1">
    <citation type="journal article" date="2019" name="Sci. Rep.">
        <title>Orb-weaving spider Araneus ventricosus genome elucidates the spidroin gene catalogue.</title>
        <authorList>
            <person name="Kono N."/>
            <person name="Nakamura H."/>
            <person name="Ohtoshi R."/>
            <person name="Moran D.A.P."/>
            <person name="Shinohara A."/>
            <person name="Yoshida Y."/>
            <person name="Fujiwara M."/>
            <person name="Mori M."/>
            <person name="Tomita M."/>
            <person name="Arakawa K."/>
        </authorList>
    </citation>
    <scope>NUCLEOTIDE SEQUENCE [LARGE SCALE GENOMIC DNA]</scope>
</reference>
<keyword evidence="4" id="KW-1185">Reference proteome</keyword>